<dbReference type="InterPro" id="IPR044528">
    <property type="entry name" value="POD-like_MBL-fold"/>
</dbReference>
<keyword evidence="22" id="KW-1185">Reference proteome</keyword>
<dbReference type="InterPro" id="IPR043504">
    <property type="entry name" value="Peptidase_S1_PA_chymotrypsin"/>
</dbReference>
<proteinExistence type="inferred from homology"/>
<feature type="region of interest" description="Disordered" evidence="19">
    <location>
        <begin position="592"/>
        <end position="620"/>
    </location>
</feature>
<dbReference type="Proteomes" id="UP001148018">
    <property type="component" value="Unassembled WGS sequence"/>
</dbReference>
<feature type="compositionally biased region" description="Acidic residues" evidence="19">
    <location>
        <begin position="641"/>
        <end position="653"/>
    </location>
</feature>
<keyword evidence="7" id="KW-0007">Acetylation</keyword>
<evidence type="ECO:0000256" key="8">
    <source>
        <dbReference type="ARBA" id="ARBA00023002"/>
    </source>
</evidence>
<dbReference type="AlphaFoldDB" id="A0A9Q0IGR2"/>
<evidence type="ECO:0000256" key="7">
    <source>
        <dbReference type="ARBA" id="ARBA00022990"/>
    </source>
</evidence>
<dbReference type="Pfam" id="PF00753">
    <property type="entry name" value="Lactamase_B"/>
    <property type="match status" value="1"/>
</dbReference>
<dbReference type="GO" id="GO:0070813">
    <property type="term" value="P:hydrogen sulfide metabolic process"/>
    <property type="evidence" value="ECO:0007669"/>
    <property type="project" value="TreeGrafter"/>
</dbReference>
<evidence type="ECO:0000256" key="19">
    <source>
        <dbReference type="SAM" id="MobiDB-lite"/>
    </source>
</evidence>
<evidence type="ECO:0000256" key="12">
    <source>
        <dbReference type="ARBA" id="ARBA00024195"/>
    </source>
</evidence>
<dbReference type="InterPro" id="IPR001254">
    <property type="entry name" value="Trypsin_dom"/>
</dbReference>
<evidence type="ECO:0000256" key="3">
    <source>
        <dbReference type="ARBA" id="ARBA00006759"/>
    </source>
</evidence>
<evidence type="ECO:0000256" key="5">
    <source>
        <dbReference type="ARBA" id="ARBA00022946"/>
    </source>
</evidence>
<evidence type="ECO:0000256" key="2">
    <source>
        <dbReference type="ARBA" id="ARBA00004173"/>
    </source>
</evidence>
<dbReference type="InterPro" id="IPR033116">
    <property type="entry name" value="TRYPSIN_SER"/>
</dbReference>
<evidence type="ECO:0000256" key="1">
    <source>
        <dbReference type="ARBA" id="ARBA00001954"/>
    </source>
</evidence>
<gene>
    <name evidence="21" type="ORF">NHX12_000886</name>
</gene>
<dbReference type="EC" id="1.13.11.18" evidence="15"/>
<dbReference type="CDD" id="cd00190">
    <property type="entry name" value="Tryp_SPc"/>
    <property type="match status" value="1"/>
</dbReference>
<comment type="caution">
    <text evidence="21">The sequence shown here is derived from an EMBL/GenBank/DDBJ whole genome shotgun (WGS) entry which is preliminary data.</text>
</comment>
<feature type="region of interest" description="Disordered" evidence="19">
    <location>
        <begin position="469"/>
        <end position="548"/>
    </location>
</feature>
<comment type="similarity">
    <text evidence="3">Belongs to the metallo-beta-lactamase superfamily. Glyoxalase II family.</text>
</comment>
<feature type="compositionally biased region" description="Low complexity" evidence="19">
    <location>
        <begin position="525"/>
        <end position="539"/>
    </location>
</feature>
<dbReference type="PROSITE" id="PS00135">
    <property type="entry name" value="TRYPSIN_SER"/>
    <property type="match status" value="1"/>
</dbReference>
<keyword evidence="11" id="KW-1015">Disulfide bond</keyword>
<comment type="subcellular location">
    <subcellularLocation>
        <location evidence="2">Mitochondrion</location>
    </subcellularLocation>
</comment>
<sequence length="818" mass="89862">MLDPSNWVVAVGSVRALDLSQGQRYRVGRVVYHSRYTSASRDYDLGLLSTLTDIQPIGGVRPVHLPSPRESFAPEARCWITGWGYTQENGFVSDELRQACVRIISLSTCSQPQVYGDHLTPRMFCAGFMDGGVDSCQGDSGGPLVCETGRGDRRLAGVVSWGQGCGRVSKPGVYTSVSSLLHWIYNSTQGIDSPGEKLQPGSPVLLPPAECSLSPGETTAAPRTVLLAAGPSAPGWRCEKDSSSDSSTYTYLLADSGSAEAVIIDPVLETVERDLMLVTELGLTLKMAVNTHCHADHITGSGQLKRRVSGMQSAISRFSGASADVLLADGDSIPFGRHVLTVRETPGHTDGCVTLVLSDQSLAFTGDALLIRGCGRTDFQQGCPKRLYKSVHQKIFTLPDQCLVYPAHDYKGQTVSTVGEEKRFNPRLTRSLEEFVDIMNNLNLKKPAKIDQAVPANLTVVTGWITGSHDPCPGTPSPDRSLSPVRSVLPRNEMPQHNTDAPRGQWEQGLRPPWITRLAGGHSPASSGAESDTESSSTESEVRVKQTGTGSVRVITSPSLIQQRITDIDQRKEELKIQLQLEIALLTGELQTEREQLDRQRQTLENQGRKVSRPTEREAMEGAVRAFEDWEFSILERESRLEEEDEEEEEGEGDLSIQQQAVACGQERVHHLKRQLKEVEREKERELNALRREKRDLVHTQMTLKEKKPLADWLNITGSAPCMISLSPVANHKPTQEPCQVFSSLPRRRHPHGNHLHDNHHQNRPLSAQGFIGSGPDQSSSFISSSLRLTKGQRVSQRSSFSSRSAGMLNANSSSRIA</sequence>
<comment type="similarity">
    <text evidence="12">Belongs to the peptidase S1 family. CLIP subfamily.</text>
</comment>
<accession>A0A9Q0IGR2</accession>
<name>A0A9Q0IGR2_9TELE</name>
<evidence type="ECO:0000256" key="15">
    <source>
        <dbReference type="ARBA" id="ARBA00066686"/>
    </source>
</evidence>
<dbReference type="InterPro" id="IPR001279">
    <property type="entry name" value="Metallo-B-lactamas"/>
</dbReference>
<keyword evidence="8" id="KW-0560">Oxidoreductase</keyword>
<dbReference type="GO" id="GO:0005739">
    <property type="term" value="C:mitochondrion"/>
    <property type="evidence" value="ECO:0007669"/>
    <property type="project" value="UniProtKB-SubCell"/>
</dbReference>
<evidence type="ECO:0000256" key="6">
    <source>
        <dbReference type="ARBA" id="ARBA00022964"/>
    </source>
</evidence>
<feature type="compositionally biased region" description="Low complexity" evidence="19">
    <location>
        <begin position="793"/>
        <end position="805"/>
    </location>
</feature>
<dbReference type="SMART" id="SM00849">
    <property type="entry name" value="Lactamase_B"/>
    <property type="match status" value="1"/>
</dbReference>
<comment type="cofactor">
    <cofactor evidence="1">
        <name>Fe(2+)</name>
        <dbReference type="ChEBI" id="CHEBI:29033"/>
    </cofactor>
</comment>
<dbReference type="PANTHER" id="PTHR43084:SF1">
    <property type="entry name" value="PERSULFIDE DIOXYGENASE ETHE1, MITOCHONDRIAL"/>
    <property type="match status" value="1"/>
</dbReference>
<evidence type="ECO:0000256" key="17">
    <source>
        <dbReference type="ARBA" id="ARBA00077964"/>
    </source>
</evidence>
<evidence type="ECO:0000259" key="20">
    <source>
        <dbReference type="PROSITE" id="PS50240"/>
    </source>
</evidence>
<keyword evidence="18" id="KW-0175">Coiled coil</keyword>
<feature type="region of interest" description="Disordered" evidence="19">
    <location>
        <begin position="638"/>
        <end position="657"/>
    </location>
</feature>
<evidence type="ECO:0000256" key="10">
    <source>
        <dbReference type="ARBA" id="ARBA00023128"/>
    </source>
</evidence>
<dbReference type="CDD" id="cd07724">
    <property type="entry name" value="POD-like_MBL-fold"/>
    <property type="match status" value="1"/>
</dbReference>
<feature type="coiled-coil region" evidence="18">
    <location>
        <begin position="662"/>
        <end position="700"/>
    </location>
</feature>
<dbReference type="SUPFAM" id="SSF50494">
    <property type="entry name" value="Trypsin-like serine proteases"/>
    <property type="match status" value="1"/>
</dbReference>
<evidence type="ECO:0000256" key="18">
    <source>
        <dbReference type="SAM" id="Coils"/>
    </source>
</evidence>
<dbReference type="InterPro" id="IPR051682">
    <property type="entry name" value="Mito_Persulfide_Diox"/>
</dbReference>
<dbReference type="PANTHER" id="PTHR43084">
    <property type="entry name" value="PERSULFIDE DIOXYGENASE ETHE1"/>
    <property type="match status" value="1"/>
</dbReference>
<keyword evidence="4" id="KW-0479">Metal-binding</keyword>
<dbReference type="Gene3D" id="3.60.15.10">
    <property type="entry name" value="Ribonuclease Z/Hydroxyacylglutathione hydrolase-like"/>
    <property type="match status" value="1"/>
</dbReference>
<feature type="non-terminal residue" evidence="21">
    <location>
        <position position="818"/>
    </location>
</feature>
<evidence type="ECO:0000256" key="9">
    <source>
        <dbReference type="ARBA" id="ARBA00023004"/>
    </source>
</evidence>
<organism evidence="21 22">
    <name type="scientific">Muraenolepis orangiensis</name>
    <name type="common">Patagonian moray cod</name>
    <dbReference type="NCBI Taxonomy" id="630683"/>
    <lineage>
        <taxon>Eukaryota</taxon>
        <taxon>Metazoa</taxon>
        <taxon>Chordata</taxon>
        <taxon>Craniata</taxon>
        <taxon>Vertebrata</taxon>
        <taxon>Euteleostomi</taxon>
        <taxon>Actinopterygii</taxon>
        <taxon>Neopterygii</taxon>
        <taxon>Teleostei</taxon>
        <taxon>Neoteleostei</taxon>
        <taxon>Acanthomorphata</taxon>
        <taxon>Zeiogadaria</taxon>
        <taxon>Gadariae</taxon>
        <taxon>Gadiformes</taxon>
        <taxon>Muraenolepidoidei</taxon>
        <taxon>Muraenolepididae</taxon>
        <taxon>Muraenolepis</taxon>
    </lineage>
</organism>
<evidence type="ECO:0000256" key="4">
    <source>
        <dbReference type="ARBA" id="ARBA00022723"/>
    </source>
</evidence>
<dbReference type="GO" id="GO:0006508">
    <property type="term" value="P:proteolysis"/>
    <property type="evidence" value="ECO:0007669"/>
    <property type="project" value="InterPro"/>
</dbReference>
<dbReference type="FunFam" id="3.60.15.10:FF:000013">
    <property type="entry name" value="Persulfide dioxygenase ETHE1, mitochondrial"/>
    <property type="match status" value="1"/>
</dbReference>
<reference evidence="21" key="1">
    <citation type="submission" date="2022-07" db="EMBL/GenBank/DDBJ databases">
        <title>Chromosome-level genome of Muraenolepis orangiensis.</title>
        <authorList>
            <person name="Kim J."/>
        </authorList>
    </citation>
    <scope>NUCLEOTIDE SEQUENCE</scope>
    <source>
        <strain evidence="21">KU_S4_2022</strain>
        <tissue evidence="21">Muscle</tissue>
    </source>
</reference>
<dbReference type="EMBL" id="JANIIK010000109">
    <property type="protein sequence ID" value="KAJ3597358.1"/>
    <property type="molecule type" value="Genomic_DNA"/>
</dbReference>
<dbReference type="PROSITE" id="PS50240">
    <property type="entry name" value="TRYPSIN_DOM"/>
    <property type="match status" value="1"/>
</dbReference>
<dbReference type="GO" id="GO:0006749">
    <property type="term" value="P:glutathione metabolic process"/>
    <property type="evidence" value="ECO:0007669"/>
    <property type="project" value="InterPro"/>
</dbReference>
<dbReference type="InterPro" id="IPR036866">
    <property type="entry name" value="RibonucZ/Hydroxyglut_hydro"/>
</dbReference>
<dbReference type="SMART" id="SM00020">
    <property type="entry name" value="Tryp_SPc"/>
    <property type="match status" value="1"/>
</dbReference>
<feature type="domain" description="Peptidase S1" evidence="20">
    <location>
        <begin position="1"/>
        <end position="189"/>
    </location>
</feature>
<comment type="subunit">
    <text evidence="14">Homodimer. Monomer. Interacts with TST. May interact with RELA.</text>
</comment>
<protein>
    <recommendedName>
        <fullName evidence="16">Persulfide dioxygenase ETHE1, mitochondrial</fullName>
        <ecNumber evidence="15">1.13.11.18</ecNumber>
    </recommendedName>
    <alternativeName>
        <fullName evidence="17">Sulfur dioxygenase ETHE1</fullName>
    </alternativeName>
</protein>
<feature type="region of interest" description="Disordered" evidence="19">
    <location>
        <begin position="744"/>
        <end position="818"/>
    </location>
</feature>
<dbReference type="InterPro" id="IPR009003">
    <property type="entry name" value="Peptidase_S1_PA"/>
</dbReference>
<keyword evidence="10" id="KW-0496">Mitochondrion</keyword>
<dbReference type="SUPFAM" id="SSF56281">
    <property type="entry name" value="Metallo-hydrolase/oxidoreductase"/>
    <property type="match status" value="1"/>
</dbReference>
<feature type="compositionally biased region" description="Basic and acidic residues" evidence="19">
    <location>
        <begin position="592"/>
        <end position="602"/>
    </location>
</feature>
<evidence type="ECO:0000256" key="16">
    <source>
        <dbReference type="ARBA" id="ARBA00067300"/>
    </source>
</evidence>
<dbReference type="Pfam" id="PF00089">
    <property type="entry name" value="Trypsin"/>
    <property type="match status" value="1"/>
</dbReference>
<dbReference type="OrthoDB" id="449487at2759"/>
<dbReference type="GO" id="GO:0046872">
    <property type="term" value="F:metal ion binding"/>
    <property type="evidence" value="ECO:0007669"/>
    <property type="project" value="UniProtKB-KW"/>
</dbReference>
<keyword evidence="6" id="KW-0223">Dioxygenase</keyword>
<dbReference type="FunFam" id="2.40.10.10:FF:000002">
    <property type="entry name" value="Transmembrane protease serine"/>
    <property type="match status" value="1"/>
</dbReference>
<dbReference type="GO" id="GO:0004252">
    <property type="term" value="F:serine-type endopeptidase activity"/>
    <property type="evidence" value="ECO:0007669"/>
    <property type="project" value="InterPro"/>
</dbReference>
<evidence type="ECO:0000256" key="13">
    <source>
        <dbReference type="ARBA" id="ARBA00050990"/>
    </source>
</evidence>
<evidence type="ECO:0000313" key="21">
    <source>
        <dbReference type="EMBL" id="KAJ3597358.1"/>
    </source>
</evidence>
<dbReference type="Gene3D" id="2.40.10.10">
    <property type="entry name" value="Trypsin-like serine proteases"/>
    <property type="match status" value="2"/>
</dbReference>
<dbReference type="GO" id="GO:0050313">
    <property type="term" value="F:sulfur dioxygenase activity"/>
    <property type="evidence" value="ECO:0007669"/>
    <property type="project" value="UniProtKB-EC"/>
</dbReference>
<keyword evidence="9" id="KW-0408">Iron</keyword>
<comment type="catalytic activity">
    <reaction evidence="13">
        <text>S-sulfanylglutathione + O2 + H2O = sulfite + glutathione + 2 H(+)</text>
        <dbReference type="Rhea" id="RHEA:12981"/>
        <dbReference type="ChEBI" id="CHEBI:15377"/>
        <dbReference type="ChEBI" id="CHEBI:15378"/>
        <dbReference type="ChEBI" id="CHEBI:15379"/>
        <dbReference type="ChEBI" id="CHEBI:17359"/>
        <dbReference type="ChEBI" id="CHEBI:57925"/>
        <dbReference type="ChEBI" id="CHEBI:58905"/>
        <dbReference type="EC" id="1.13.11.18"/>
    </reaction>
</comment>
<evidence type="ECO:0000256" key="14">
    <source>
        <dbReference type="ARBA" id="ARBA00065219"/>
    </source>
</evidence>
<evidence type="ECO:0000256" key="11">
    <source>
        <dbReference type="ARBA" id="ARBA00023157"/>
    </source>
</evidence>
<evidence type="ECO:0000313" key="22">
    <source>
        <dbReference type="Proteomes" id="UP001148018"/>
    </source>
</evidence>
<keyword evidence="5" id="KW-0809">Transit peptide</keyword>